<dbReference type="GO" id="GO:0005524">
    <property type="term" value="F:ATP binding"/>
    <property type="evidence" value="ECO:0007669"/>
    <property type="project" value="UniProtKB-KW"/>
</dbReference>
<dbReference type="Pfam" id="PF08352">
    <property type="entry name" value="oligo_HPY"/>
    <property type="match status" value="1"/>
</dbReference>
<evidence type="ECO:0000256" key="7">
    <source>
        <dbReference type="ARBA" id="ARBA00023136"/>
    </source>
</evidence>
<sequence>MFARQKTAGAASPAPAGGPLLSVRDLAVTFRTRSGGVPAVREVSFDLARGEVLGLVGESGSGKSTLLTALMRMLPRNAEITGGRIGFAGADLVSLKEDGMRRLRGERIGLIPQRPMTSLSPSTSVGRQLRWHLGDIGDGELRELLTGVGLGTVLDRLDGHPFEFSGGQLQRLLIAVAALGKQPDLLLADEPTTTLDATVQAQVLRLLLELRERTGLSMVFVTHDLGVISQVSDRIGVMYAGLLVELAPARSVLETPRHPYTRALLEAVPGRGRRGEPLRTIPGSVTGANRLAGCPFAPRCAAVIDRCHRERPEARPVGDALVRCHRAEEEI</sequence>
<dbReference type="SMART" id="SM00382">
    <property type="entry name" value="AAA"/>
    <property type="match status" value="1"/>
</dbReference>
<dbReference type="InterPro" id="IPR050388">
    <property type="entry name" value="ABC_Ni/Peptide_Import"/>
</dbReference>
<evidence type="ECO:0000256" key="4">
    <source>
        <dbReference type="ARBA" id="ARBA00022475"/>
    </source>
</evidence>
<organism evidence="9 10">
    <name type="scientific">Actinocorallia libanotica</name>
    <dbReference type="NCBI Taxonomy" id="46162"/>
    <lineage>
        <taxon>Bacteria</taxon>
        <taxon>Bacillati</taxon>
        <taxon>Actinomycetota</taxon>
        <taxon>Actinomycetes</taxon>
        <taxon>Streptosporangiales</taxon>
        <taxon>Thermomonosporaceae</taxon>
        <taxon>Actinocorallia</taxon>
    </lineage>
</organism>
<evidence type="ECO:0000256" key="3">
    <source>
        <dbReference type="ARBA" id="ARBA00022448"/>
    </source>
</evidence>
<dbReference type="InterPro" id="IPR017871">
    <property type="entry name" value="ABC_transporter-like_CS"/>
</dbReference>
<evidence type="ECO:0000256" key="1">
    <source>
        <dbReference type="ARBA" id="ARBA00004202"/>
    </source>
</evidence>
<protein>
    <submittedName>
        <fullName evidence="9">ABC transporter ATP-binding protein</fullName>
    </submittedName>
</protein>
<dbReference type="PANTHER" id="PTHR43297">
    <property type="entry name" value="OLIGOPEPTIDE TRANSPORT ATP-BINDING PROTEIN APPD"/>
    <property type="match status" value="1"/>
</dbReference>
<dbReference type="PROSITE" id="PS50893">
    <property type="entry name" value="ABC_TRANSPORTER_2"/>
    <property type="match status" value="1"/>
</dbReference>
<dbReference type="NCBIfam" id="TIGR01727">
    <property type="entry name" value="oligo_HPY"/>
    <property type="match status" value="1"/>
</dbReference>
<dbReference type="Proteomes" id="UP001500665">
    <property type="component" value="Unassembled WGS sequence"/>
</dbReference>
<dbReference type="InterPro" id="IPR027417">
    <property type="entry name" value="P-loop_NTPase"/>
</dbReference>
<comment type="subcellular location">
    <subcellularLocation>
        <location evidence="1">Cell membrane</location>
        <topology evidence="1">Peripheral membrane protein</topology>
    </subcellularLocation>
</comment>
<dbReference type="PROSITE" id="PS00211">
    <property type="entry name" value="ABC_TRANSPORTER_1"/>
    <property type="match status" value="1"/>
</dbReference>
<dbReference type="InterPro" id="IPR003593">
    <property type="entry name" value="AAA+_ATPase"/>
</dbReference>
<dbReference type="PANTHER" id="PTHR43297:SF2">
    <property type="entry name" value="DIPEPTIDE TRANSPORT ATP-BINDING PROTEIN DPPD"/>
    <property type="match status" value="1"/>
</dbReference>
<proteinExistence type="inferred from homology"/>
<dbReference type="EMBL" id="BAAAHH010000009">
    <property type="protein sequence ID" value="GAA0949646.1"/>
    <property type="molecule type" value="Genomic_DNA"/>
</dbReference>
<evidence type="ECO:0000313" key="10">
    <source>
        <dbReference type="Proteomes" id="UP001500665"/>
    </source>
</evidence>
<dbReference type="InterPro" id="IPR003439">
    <property type="entry name" value="ABC_transporter-like_ATP-bd"/>
</dbReference>
<comment type="similarity">
    <text evidence="2">Belongs to the ABC transporter superfamily.</text>
</comment>
<evidence type="ECO:0000256" key="2">
    <source>
        <dbReference type="ARBA" id="ARBA00005417"/>
    </source>
</evidence>
<dbReference type="InterPro" id="IPR013563">
    <property type="entry name" value="Oligopep_ABC_C"/>
</dbReference>
<keyword evidence="4" id="KW-1003">Cell membrane</keyword>
<dbReference type="CDD" id="cd03257">
    <property type="entry name" value="ABC_NikE_OppD_transporters"/>
    <property type="match status" value="1"/>
</dbReference>
<evidence type="ECO:0000313" key="9">
    <source>
        <dbReference type="EMBL" id="GAA0949646.1"/>
    </source>
</evidence>
<gene>
    <name evidence="9" type="ORF">GCM10009550_27220</name>
</gene>
<evidence type="ECO:0000256" key="6">
    <source>
        <dbReference type="ARBA" id="ARBA00022840"/>
    </source>
</evidence>
<reference evidence="9 10" key="1">
    <citation type="journal article" date="2019" name="Int. J. Syst. Evol. Microbiol.">
        <title>The Global Catalogue of Microorganisms (GCM) 10K type strain sequencing project: providing services to taxonomists for standard genome sequencing and annotation.</title>
        <authorList>
            <consortium name="The Broad Institute Genomics Platform"/>
            <consortium name="The Broad Institute Genome Sequencing Center for Infectious Disease"/>
            <person name="Wu L."/>
            <person name="Ma J."/>
        </authorList>
    </citation>
    <scope>NUCLEOTIDE SEQUENCE [LARGE SCALE GENOMIC DNA]</scope>
    <source>
        <strain evidence="9 10">JCM 10696</strain>
    </source>
</reference>
<dbReference type="Pfam" id="PF00005">
    <property type="entry name" value="ABC_tran"/>
    <property type="match status" value="1"/>
</dbReference>
<accession>A0ABN1QZF1</accession>
<name>A0ABN1QZF1_9ACTN</name>
<feature type="domain" description="ABC transporter" evidence="8">
    <location>
        <begin position="23"/>
        <end position="265"/>
    </location>
</feature>
<keyword evidence="5" id="KW-0547">Nucleotide-binding</keyword>
<evidence type="ECO:0000256" key="5">
    <source>
        <dbReference type="ARBA" id="ARBA00022741"/>
    </source>
</evidence>
<keyword evidence="10" id="KW-1185">Reference proteome</keyword>
<comment type="caution">
    <text evidence="9">The sequence shown here is derived from an EMBL/GenBank/DDBJ whole genome shotgun (WGS) entry which is preliminary data.</text>
</comment>
<keyword evidence="3" id="KW-0813">Transport</keyword>
<dbReference type="SUPFAM" id="SSF52540">
    <property type="entry name" value="P-loop containing nucleoside triphosphate hydrolases"/>
    <property type="match status" value="1"/>
</dbReference>
<keyword evidence="6 9" id="KW-0067">ATP-binding</keyword>
<dbReference type="Gene3D" id="3.40.50.300">
    <property type="entry name" value="P-loop containing nucleotide triphosphate hydrolases"/>
    <property type="match status" value="1"/>
</dbReference>
<evidence type="ECO:0000259" key="8">
    <source>
        <dbReference type="PROSITE" id="PS50893"/>
    </source>
</evidence>
<dbReference type="RefSeq" id="WP_344240519.1">
    <property type="nucleotide sequence ID" value="NZ_BAAAHH010000009.1"/>
</dbReference>
<keyword evidence="7" id="KW-0472">Membrane</keyword>